<comment type="caution">
    <text evidence="1">The sequence shown here is derived from an EMBL/GenBank/DDBJ whole genome shotgun (WGS) entry which is preliminary data.</text>
</comment>
<protein>
    <submittedName>
        <fullName evidence="1">Uncharacterized protein</fullName>
    </submittedName>
</protein>
<dbReference type="Proteomes" id="UP001596524">
    <property type="component" value="Unassembled WGS sequence"/>
</dbReference>
<proteinExistence type="predicted"/>
<sequence length="92" mass="9787">MGSDNRLATPWLRTQLIEALRLIADEHWLVAAVDSRGAGSDALNSVLDLLDDTGAGDEPESHAGAFYREAEVGHARSLSHARDSALGTEVSC</sequence>
<evidence type="ECO:0000313" key="2">
    <source>
        <dbReference type="Proteomes" id="UP001596524"/>
    </source>
</evidence>
<accession>A0ABW2MV46</accession>
<evidence type="ECO:0000313" key="1">
    <source>
        <dbReference type="EMBL" id="MFC7358816.1"/>
    </source>
</evidence>
<dbReference type="RefSeq" id="WP_255890408.1">
    <property type="nucleotide sequence ID" value="NZ_JAFMZM010000003.1"/>
</dbReference>
<reference evidence="2" key="1">
    <citation type="journal article" date="2019" name="Int. J. Syst. Evol. Microbiol.">
        <title>The Global Catalogue of Microorganisms (GCM) 10K type strain sequencing project: providing services to taxonomists for standard genome sequencing and annotation.</title>
        <authorList>
            <consortium name="The Broad Institute Genomics Platform"/>
            <consortium name="The Broad Institute Genome Sequencing Center for Infectious Disease"/>
            <person name="Wu L."/>
            <person name="Ma J."/>
        </authorList>
    </citation>
    <scope>NUCLEOTIDE SEQUENCE [LARGE SCALE GENOMIC DNA]</scope>
    <source>
        <strain evidence="2">FCH27</strain>
    </source>
</reference>
<keyword evidence="2" id="KW-1185">Reference proteome</keyword>
<dbReference type="EMBL" id="JBHTCH010000001">
    <property type="protein sequence ID" value="MFC7358816.1"/>
    <property type="molecule type" value="Genomic_DNA"/>
</dbReference>
<gene>
    <name evidence="1" type="ORF">ACFQO6_00935</name>
</gene>
<name>A0ABW2MV46_9ACTN</name>
<organism evidence="1 2">
    <name type="scientific">Nocardioides astragali</name>
    <dbReference type="NCBI Taxonomy" id="1776736"/>
    <lineage>
        <taxon>Bacteria</taxon>
        <taxon>Bacillati</taxon>
        <taxon>Actinomycetota</taxon>
        <taxon>Actinomycetes</taxon>
        <taxon>Propionibacteriales</taxon>
        <taxon>Nocardioidaceae</taxon>
        <taxon>Nocardioides</taxon>
    </lineage>
</organism>